<organism evidence="1 2">
    <name type="scientific">Naganishia adeliensis</name>
    <dbReference type="NCBI Taxonomy" id="92952"/>
    <lineage>
        <taxon>Eukaryota</taxon>
        <taxon>Fungi</taxon>
        <taxon>Dikarya</taxon>
        <taxon>Basidiomycota</taxon>
        <taxon>Agaricomycotina</taxon>
        <taxon>Tremellomycetes</taxon>
        <taxon>Filobasidiales</taxon>
        <taxon>Filobasidiaceae</taxon>
        <taxon>Naganishia</taxon>
    </lineage>
</organism>
<dbReference type="EMBL" id="JASBWS010000156">
    <property type="protein sequence ID" value="KAJ9093326.1"/>
    <property type="molecule type" value="Genomic_DNA"/>
</dbReference>
<gene>
    <name evidence="1" type="ORF">QFC20_007149</name>
</gene>
<comment type="caution">
    <text evidence="1">The sequence shown here is derived from an EMBL/GenBank/DDBJ whole genome shotgun (WGS) entry which is preliminary data.</text>
</comment>
<dbReference type="Proteomes" id="UP001230649">
    <property type="component" value="Unassembled WGS sequence"/>
</dbReference>
<accession>A0ACC2V3U5</accession>
<evidence type="ECO:0000313" key="2">
    <source>
        <dbReference type="Proteomes" id="UP001230649"/>
    </source>
</evidence>
<keyword evidence="2" id="KW-1185">Reference proteome</keyword>
<protein>
    <submittedName>
        <fullName evidence="1">Uncharacterized protein</fullName>
    </submittedName>
</protein>
<sequence>MKEEQVPMALQSPAPSSLTGVRTISFLTPSQQEEHDSRERAIASGWRVTAKIIPNPKITNNLKVSWQIVEATNGNSYGYGNDALAEQADVPGDLVLGLAAMAQAAKVTLVPKNPKITETHDAHNAAA</sequence>
<evidence type="ECO:0000313" key="1">
    <source>
        <dbReference type="EMBL" id="KAJ9093326.1"/>
    </source>
</evidence>
<reference evidence="1" key="1">
    <citation type="submission" date="2023-04" db="EMBL/GenBank/DDBJ databases">
        <title>Draft Genome sequencing of Naganishia species isolated from polar environments using Oxford Nanopore Technology.</title>
        <authorList>
            <person name="Leo P."/>
            <person name="Venkateswaran K."/>
        </authorList>
    </citation>
    <scope>NUCLEOTIDE SEQUENCE</scope>
    <source>
        <strain evidence="1">MNA-CCFEE 5262</strain>
    </source>
</reference>
<name>A0ACC2V3U5_9TREE</name>
<proteinExistence type="predicted"/>